<dbReference type="EMBL" id="FOTY01000018">
    <property type="protein sequence ID" value="SFM15166.1"/>
    <property type="molecule type" value="Genomic_DNA"/>
</dbReference>
<accession>A0A1I4NI83</accession>
<dbReference type="InterPro" id="IPR003767">
    <property type="entry name" value="Malate/L-lactate_DH-like"/>
</dbReference>
<keyword evidence="2" id="KW-0560">Oxidoreductase</keyword>
<gene>
    <name evidence="3" type="ORF">SAMN04488054_11825</name>
</gene>
<organism evidence="3 4">
    <name type="scientific">Salibacterium qingdaonense</name>
    <dbReference type="NCBI Taxonomy" id="266892"/>
    <lineage>
        <taxon>Bacteria</taxon>
        <taxon>Bacillati</taxon>
        <taxon>Bacillota</taxon>
        <taxon>Bacilli</taxon>
        <taxon>Bacillales</taxon>
        <taxon>Bacillaceae</taxon>
    </lineage>
</organism>
<dbReference type="Gene3D" id="1.10.1530.10">
    <property type="match status" value="1"/>
</dbReference>
<evidence type="ECO:0000256" key="2">
    <source>
        <dbReference type="ARBA" id="ARBA00023002"/>
    </source>
</evidence>
<dbReference type="Proteomes" id="UP000199668">
    <property type="component" value="Unassembled WGS sequence"/>
</dbReference>
<comment type="similarity">
    <text evidence="1">Belongs to the LDH2/MDH2 oxidoreductase family.</text>
</comment>
<dbReference type="AlphaFoldDB" id="A0A1I4NI83"/>
<dbReference type="SUPFAM" id="SSF89733">
    <property type="entry name" value="L-sulfolactate dehydrogenase-like"/>
    <property type="match status" value="1"/>
</dbReference>
<dbReference type="GO" id="GO:0016491">
    <property type="term" value="F:oxidoreductase activity"/>
    <property type="evidence" value="ECO:0007669"/>
    <property type="project" value="UniProtKB-KW"/>
</dbReference>
<evidence type="ECO:0000313" key="3">
    <source>
        <dbReference type="EMBL" id="SFM15166.1"/>
    </source>
</evidence>
<reference evidence="3 4" key="1">
    <citation type="submission" date="2016-10" db="EMBL/GenBank/DDBJ databases">
        <authorList>
            <person name="de Groot N.N."/>
        </authorList>
    </citation>
    <scope>NUCLEOTIDE SEQUENCE [LARGE SCALE GENOMIC DNA]</scope>
    <source>
        <strain evidence="3 4">CGMCC 1.6134</strain>
    </source>
</reference>
<dbReference type="STRING" id="266892.SAMN04488054_11825"/>
<dbReference type="RefSeq" id="WP_245736992.1">
    <property type="nucleotide sequence ID" value="NZ_FOTY01000018.1"/>
</dbReference>
<dbReference type="PANTHER" id="PTHR11091">
    <property type="entry name" value="OXIDOREDUCTASE-RELATED"/>
    <property type="match status" value="1"/>
</dbReference>
<name>A0A1I4NI83_9BACI</name>
<keyword evidence="4" id="KW-1185">Reference proteome</keyword>
<evidence type="ECO:0000256" key="1">
    <source>
        <dbReference type="ARBA" id="ARBA00006056"/>
    </source>
</evidence>
<dbReference type="InterPro" id="IPR043143">
    <property type="entry name" value="Mal/L-sulf/L-lact_DH-like_NADP"/>
</dbReference>
<protein>
    <submittedName>
        <fullName evidence="3">Malate/lactate/ureidoglycolate dehydrogenase, LDH2 family</fullName>
    </submittedName>
</protein>
<proteinExistence type="inferred from homology"/>
<sequence>MEQRYSSQALQQFSQVLLQKTGMPAEEAGIAADSLIRADMEGSGTHGINRLLMYVPRLEEGQINPEPDLTFEENDAVLKVKGDNGLGQVVSSKALDKAFPTAEKHGLASIFISESNHFGTAAYYCQKAFQKDMALIAVTNSPSGIAPWGGSKSYFGTNPLAFGFPHKNGDPIIIDMSSSKVARGNILVAEKEGKEIPDGWALDKNGNETNNPTEAIAGSLLPLGGAKGYAMAMAVEMMAGVLTGAAFGTHVNSIFQSGNPPADVGHAFILLDIKHWMNLDDYEERVGQMLGEIKASPLAEGFEEILYPGERRGRTYQQSQSEGIPLPENIEKELQRLGEKYDLSFPSPL</sequence>
<dbReference type="PANTHER" id="PTHR11091:SF0">
    <property type="entry name" value="MALATE DEHYDROGENASE"/>
    <property type="match status" value="1"/>
</dbReference>
<dbReference type="Pfam" id="PF02615">
    <property type="entry name" value="Ldh_2"/>
    <property type="match status" value="1"/>
</dbReference>
<dbReference type="InterPro" id="IPR043144">
    <property type="entry name" value="Mal/L-sulf/L-lact_DH-like_ah"/>
</dbReference>
<dbReference type="Gene3D" id="3.30.1370.60">
    <property type="entry name" value="Hypothetical oxidoreductase yiak, domain 2"/>
    <property type="match status" value="1"/>
</dbReference>
<dbReference type="InterPro" id="IPR036111">
    <property type="entry name" value="Mal/L-sulfo/L-lacto_DH-like_sf"/>
</dbReference>
<evidence type="ECO:0000313" key="4">
    <source>
        <dbReference type="Proteomes" id="UP000199668"/>
    </source>
</evidence>